<evidence type="ECO:0000256" key="2">
    <source>
        <dbReference type="ARBA" id="ARBA00022475"/>
    </source>
</evidence>
<evidence type="ECO:0000256" key="4">
    <source>
        <dbReference type="ARBA" id="ARBA00022989"/>
    </source>
</evidence>
<dbReference type="PANTHER" id="PTHR33885">
    <property type="entry name" value="PHAGE SHOCK PROTEIN C"/>
    <property type="match status" value="1"/>
</dbReference>
<feature type="domain" description="Phage shock protein PspC N-terminal" evidence="7">
    <location>
        <begin position="2"/>
        <end position="59"/>
    </location>
</feature>
<gene>
    <name evidence="8" type="ORF">IMZ08_02935</name>
</gene>
<keyword evidence="3 6" id="KW-0812">Transmembrane</keyword>
<keyword evidence="2" id="KW-1003">Cell membrane</keyword>
<comment type="subcellular location">
    <subcellularLocation>
        <location evidence="1">Cell membrane</location>
        <topology evidence="1">Single-pass membrane protein</topology>
    </subcellularLocation>
</comment>
<reference evidence="8 9" key="1">
    <citation type="submission" date="2020-10" db="EMBL/GenBank/DDBJ databases">
        <title>Bacillus sp. HD4P25, an endophyte from a halophyte.</title>
        <authorList>
            <person name="Sun J.-Q."/>
        </authorList>
    </citation>
    <scope>NUCLEOTIDE SEQUENCE [LARGE SCALE GENOMIC DNA]</scope>
    <source>
        <strain evidence="8 9">YIM 93174</strain>
    </source>
</reference>
<evidence type="ECO:0000259" key="7">
    <source>
        <dbReference type="Pfam" id="PF04024"/>
    </source>
</evidence>
<dbReference type="InterPro" id="IPR052027">
    <property type="entry name" value="PspC"/>
</dbReference>
<evidence type="ECO:0000313" key="9">
    <source>
        <dbReference type="Proteomes" id="UP001516662"/>
    </source>
</evidence>
<protein>
    <submittedName>
        <fullName evidence="8">PspC domain-containing protein</fullName>
    </submittedName>
</protein>
<evidence type="ECO:0000256" key="6">
    <source>
        <dbReference type="SAM" id="Phobius"/>
    </source>
</evidence>
<comment type="caution">
    <text evidence="8">The sequence shown here is derived from an EMBL/GenBank/DDBJ whole genome shotgun (WGS) entry which is preliminary data.</text>
</comment>
<evidence type="ECO:0000256" key="1">
    <source>
        <dbReference type="ARBA" id="ARBA00004162"/>
    </source>
</evidence>
<accession>A0ABR9QEU5</accession>
<dbReference type="PANTHER" id="PTHR33885:SF3">
    <property type="entry name" value="PHAGE SHOCK PROTEIN C"/>
    <property type="match status" value="1"/>
</dbReference>
<dbReference type="RefSeq" id="WP_193470408.1">
    <property type="nucleotide sequence ID" value="NZ_JADCLJ010000007.1"/>
</dbReference>
<evidence type="ECO:0000256" key="3">
    <source>
        <dbReference type="ARBA" id="ARBA00022692"/>
    </source>
</evidence>
<feature type="transmembrane region" description="Helical" evidence="6">
    <location>
        <begin position="34"/>
        <end position="56"/>
    </location>
</feature>
<sequence length="64" mass="7056">MKKLYRSRSNRMLGGVLGGLAEYSGIDASLLRVLFALAFILGVGTLGLVYIIWIFVVPNREDVI</sequence>
<dbReference type="InterPro" id="IPR007168">
    <property type="entry name" value="Phageshock_PspC_N"/>
</dbReference>
<dbReference type="EMBL" id="JADCLJ010000007">
    <property type="protein sequence ID" value="MBE4907010.1"/>
    <property type="molecule type" value="Genomic_DNA"/>
</dbReference>
<proteinExistence type="predicted"/>
<evidence type="ECO:0000256" key="5">
    <source>
        <dbReference type="ARBA" id="ARBA00023136"/>
    </source>
</evidence>
<evidence type="ECO:0000313" key="8">
    <source>
        <dbReference type="EMBL" id="MBE4907010.1"/>
    </source>
</evidence>
<keyword evidence="4 6" id="KW-1133">Transmembrane helix</keyword>
<organism evidence="8 9">
    <name type="scientific">Litchfieldia luteola</name>
    <dbReference type="NCBI Taxonomy" id="682179"/>
    <lineage>
        <taxon>Bacteria</taxon>
        <taxon>Bacillati</taxon>
        <taxon>Bacillota</taxon>
        <taxon>Bacilli</taxon>
        <taxon>Bacillales</taxon>
        <taxon>Bacillaceae</taxon>
        <taxon>Litchfieldia</taxon>
    </lineage>
</organism>
<keyword evidence="9" id="KW-1185">Reference proteome</keyword>
<name>A0ABR9QEU5_9BACI</name>
<dbReference type="Pfam" id="PF04024">
    <property type="entry name" value="PspC"/>
    <property type="match status" value="1"/>
</dbReference>
<keyword evidence="5 6" id="KW-0472">Membrane</keyword>
<dbReference type="Proteomes" id="UP001516662">
    <property type="component" value="Unassembled WGS sequence"/>
</dbReference>